<dbReference type="InterPro" id="IPR027417">
    <property type="entry name" value="P-loop_NTPase"/>
</dbReference>
<dbReference type="InterPro" id="IPR024743">
    <property type="entry name" value="Dynein_HC_stalk"/>
</dbReference>
<dbReference type="PROSITE" id="PS50105">
    <property type="entry name" value="SAM_DOMAIN"/>
    <property type="match status" value="1"/>
</dbReference>
<evidence type="ECO:0000256" key="1">
    <source>
        <dbReference type="SAM" id="Coils"/>
    </source>
</evidence>
<keyword evidence="3" id="KW-0812">Transmembrane</keyword>
<dbReference type="Gene3D" id="3.40.50.300">
    <property type="entry name" value="P-loop containing nucleotide triphosphate hydrolases"/>
    <property type="match status" value="3"/>
</dbReference>
<dbReference type="InterPro" id="IPR004273">
    <property type="entry name" value="Dynein_heavy_D6_P-loop"/>
</dbReference>
<comment type="caution">
    <text evidence="5">The sequence shown here is derived from an EMBL/GenBank/DDBJ whole genome shotgun (WGS) entry which is preliminary data.</text>
</comment>
<gene>
    <name evidence="5" type="ORF">SCF082_LOCUS3955</name>
</gene>
<keyword evidence="1" id="KW-0175">Coiled coil</keyword>
<evidence type="ECO:0000313" key="5">
    <source>
        <dbReference type="EMBL" id="CAK8994480.1"/>
    </source>
</evidence>
<evidence type="ECO:0000259" key="4">
    <source>
        <dbReference type="PROSITE" id="PS50105"/>
    </source>
</evidence>
<evidence type="ECO:0000313" key="6">
    <source>
        <dbReference type="Proteomes" id="UP001642464"/>
    </source>
</evidence>
<dbReference type="Gene3D" id="1.20.920.20">
    <property type="match status" value="1"/>
</dbReference>
<feature type="region of interest" description="Disordered" evidence="2">
    <location>
        <begin position="365"/>
        <end position="399"/>
    </location>
</feature>
<dbReference type="Gene3D" id="1.10.150.50">
    <property type="entry name" value="Transcription Factor, Ets-1"/>
    <property type="match status" value="1"/>
</dbReference>
<sequence>MVAACAPLVEQKRRKGLKRARPRKKPAAGFDLAALSPVEVEEWLKSIGFAKVAEAARSRGVCGLALPHLGHSGWEELGIASAVDRAKIMGYLAELEENGYEKNAASSSPPPPDSAETHGGSAWRRLKQRVRRMDIAVPVDHKKLWFEKMARSGKAPEEIKDSLAAQMDSYNLLTLLLLATVIPTATGVCQEMRWDDQGWPLSRTRFAYLVFSAFFSFMLYAHFGWSHIASVMVADVSNANLRVYMESIGIPVLTELGMLFAMNFFCFFFWVIFTMVALISEDAHWIVWLIVGFGVGFASWLAVHFISKVMARSGFEHHLTACPFYLRLQAHAGLFSNDPIPIDPSLPRRTLLELLSQRALQELDGKQEEAKDHGDGSEHREEAEDHGDGSEHREEGAATAREADDVLFHADKTQILELCTNLAGKEGRHGPAEVMAFFVEQCMKNMHIVLAFSPIGENFRRRVRMFPSLVNCCTIDWFHEWPDAALQSVAHHFLGKIGMPENVLNGVVNICVAMQKSVFTLAERFQKEVQRYYYVTPTSYLELINAFKGLLSIKQDEVSKIKSRYDVGLDKIMSTEEQVTTMQAELEELKPTLKKTAEDTAQLMVVIEGKQKEAAQTEEVVSKDAAETAKVAENANNMKMDCQRDLDKAMPALNSAIEALSQLSKGDIVEVKAMGKPPGGVVLVSKALCWCFGIKPKKVPAPDGRSKVDDYWDPAKKELWGDPKLLDRLLNFDKDNIPTDVMTKLLPLETDPDFEPDAIKKASVAACGICKWVRAMIVYDQVAKMVGPKKAALAVAEGELKAAEDALAIKKARRHELGNALFPPGWQGRPGMLDRAGAELQAVQESALVETGGKEDMVSTCEDLMGSVGGLGNQCRSGLASEGLGFLVACEDNVAKLLEEFATAKQKKDDLQQQFEVCTKRLVTAEKLINGLGGEKSRWQASSANLGVQYNNLTGDVLISSGIIAYLGCFLAKYRHESVDSWISLMQENKVPSSSTFLLRSVIGEDVAIRQWVIDKLPNDQVSIDNALILSNSQRWPLMIDPQLQANTWIRKSKGDKLLVLRLSQNNYARKLEVGISQGLPVLIENVPEALDPLLEPLLQKAKFKAGNMIMIRLGDSTVEYNEEFRLFMTTKLPNPHYSPEICVQVTLLNFMVTPDGLQDQMLGILVAKEEPEVEKKRQNLIIESAQSKAQLKEIEDPRTGRIDRDKILELLSNSKGNILDDEELITTLANSKVTSTRIEERVKEQEKTQALVQETRETYVPVSIRSSAMFFVIADLCKVEPMYQYSLEWFIEIFLLAIKTAEKPERNLQRRLTALQNQFIKLLYEKVCDSLFAKDKLMLSLLLTFKSMEVDSELDQVEKSLLLVGGTTGAEVRPRPKAEWLSDSSWARISELEDLGKGPWPGFTEKFAKNLVGWKSVFDSDDPVHAPWPESIQEQLTPLQRALVLLAVRADATVPGLQNIILAKLGADFLEPPPFNLEKALVYSDSNNVTPLIFVLSSGADPMAELNRLALKNDMFETKAAVSLGQGQGPKAEFAINEGKSAGNWVILQNCHLAVSWMPVLEKLVEELDDSVADSFRLWLSAMPSPHFPVSVLQNGMKMTVEPPKGLKSNLLRAFLSFEEEWFESAGNTDTSRKAFRKMLFGLCFFHALIQERCNYGPLGWNIPYQFSEPDRQICVSQLKMFLEENQTIPYAALRYTASEANYGGRVTDAHDRITITNLITDYYCEDILKDGYKFSESGTYYAPKFQPLSGYLEYIRSLPINQMPEAFGLHANANLSAAIKEGLGVLSTANSMLPKGGGGDGGGKTPDQVLTELSTKFLHDIRAPFDTEWLVATYPTDYNESMNTVVNQEALRFNKLLIRVRSSLVDIGKAVKGLVIMGPDLEDVANGILLNKQPAFWQKNSYPSLKPMSSYVADLVARMNFFTDWMENGHPANYWLSGFFFTQSFLTGQLQNFARKKKFPIDTLIWTFHFLKKEITEHPKPEEGCIVYGLFMDGARWDNEKQVIQDSLPKVLFSEIPHMHWIPCEKDKDQRRRSPVVHVPMGGRIPHCLPHGKK</sequence>
<protein>
    <submittedName>
        <fullName evidence="5">Dynein axonemal heavy chain 1 (Axonemal beta dynein heavy chain 1) (Ciliary dynein heavy chain 1) (Heat shock regulated protein 1) (HSRF-1) (HDHC7)</fullName>
    </submittedName>
</protein>
<dbReference type="Pfam" id="PF12777">
    <property type="entry name" value="MT"/>
    <property type="match status" value="2"/>
</dbReference>
<name>A0ABP0HW76_9DINO</name>
<dbReference type="Pfam" id="PF12780">
    <property type="entry name" value="AAA_8"/>
    <property type="match status" value="1"/>
</dbReference>
<dbReference type="InterPro" id="IPR041658">
    <property type="entry name" value="AAA_lid_11"/>
</dbReference>
<dbReference type="InterPro" id="IPR026983">
    <property type="entry name" value="DHC"/>
</dbReference>
<feature type="region of interest" description="Disordered" evidence="2">
    <location>
        <begin position="100"/>
        <end position="121"/>
    </location>
</feature>
<dbReference type="Pfam" id="PF07647">
    <property type="entry name" value="SAM_2"/>
    <property type="match status" value="1"/>
</dbReference>
<dbReference type="InterPro" id="IPR024317">
    <property type="entry name" value="Dynein_heavy_chain_D4_dom"/>
</dbReference>
<dbReference type="SUPFAM" id="SSF47769">
    <property type="entry name" value="SAM/Pointed domain"/>
    <property type="match status" value="1"/>
</dbReference>
<dbReference type="InterPro" id="IPR001660">
    <property type="entry name" value="SAM"/>
</dbReference>
<keyword evidence="6" id="KW-1185">Reference proteome</keyword>
<dbReference type="Gene3D" id="3.10.490.20">
    <property type="match status" value="1"/>
</dbReference>
<evidence type="ECO:0000256" key="2">
    <source>
        <dbReference type="SAM" id="MobiDB-lite"/>
    </source>
</evidence>
<dbReference type="Proteomes" id="UP001642464">
    <property type="component" value="Unassembled WGS sequence"/>
</dbReference>
<dbReference type="InterPro" id="IPR035706">
    <property type="entry name" value="AAA_9"/>
</dbReference>
<dbReference type="InterPro" id="IPR013761">
    <property type="entry name" value="SAM/pointed_sf"/>
</dbReference>
<feature type="transmembrane region" description="Helical" evidence="3">
    <location>
        <begin position="206"/>
        <end position="228"/>
    </location>
</feature>
<proteinExistence type="predicted"/>
<dbReference type="InterPro" id="IPR042219">
    <property type="entry name" value="AAA_lid_11_sf"/>
</dbReference>
<dbReference type="CDD" id="cd09487">
    <property type="entry name" value="SAM_superfamily"/>
    <property type="match status" value="1"/>
</dbReference>
<dbReference type="Pfam" id="PF18198">
    <property type="entry name" value="AAA_lid_11"/>
    <property type="match status" value="1"/>
</dbReference>
<dbReference type="Gene3D" id="1.10.8.1220">
    <property type="match status" value="1"/>
</dbReference>
<keyword evidence="3" id="KW-1133">Transmembrane helix</keyword>
<dbReference type="Gene3D" id="1.20.1270.280">
    <property type="match status" value="1"/>
</dbReference>
<dbReference type="SUPFAM" id="SSF52540">
    <property type="entry name" value="P-loop containing nucleoside triphosphate hydrolases"/>
    <property type="match status" value="1"/>
</dbReference>
<dbReference type="Pfam" id="PF18199">
    <property type="entry name" value="Dynein_C"/>
    <property type="match status" value="1"/>
</dbReference>
<feature type="domain" description="SAM" evidence="4">
    <location>
        <begin position="35"/>
        <end position="98"/>
    </location>
</feature>
<accession>A0ABP0HW76</accession>
<dbReference type="Gene3D" id="1.10.8.720">
    <property type="entry name" value="Region D6 of dynein motor"/>
    <property type="match status" value="1"/>
</dbReference>
<feature type="transmembrane region" description="Helical" evidence="3">
    <location>
        <begin position="172"/>
        <end position="194"/>
    </location>
</feature>
<dbReference type="Gene3D" id="6.10.140.1060">
    <property type="match status" value="1"/>
</dbReference>
<dbReference type="SMART" id="SM00454">
    <property type="entry name" value="SAM"/>
    <property type="match status" value="1"/>
</dbReference>
<feature type="transmembrane region" description="Helical" evidence="3">
    <location>
        <begin position="248"/>
        <end position="273"/>
    </location>
</feature>
<feature type="coiled-coil region" evidence="1">
    <location>
        <begin position="887"/>
        <end position="914"/>
    </location>
</feature>
<dbReference type="PANTHER" id="PTHR22878:SF68">
    <property type="entry name" value="DYNEIN HEAVY CHAIN 6, AXONEMAL-LIKE"/>
    <property type="match status" value="1"/>
</dbReference>
<evidence type="ECO:0000256" key="3">
    <source>
        <dbReference type="SAM" id="Phobius"/>
    </source>
</evidence>
<reference evidence="5 6" key="1">
    <citation type="submission" date="2024-02" db="EMBL/GenBank/DDBJ databases">
        <authorList>
            <person name="Chen Y."/>
            <person name="Shah S."/>
            <person name="Dougan E. K."/>
            <person name="Thang M."/>
            <person name="Chan C."/>
        </authorList>
    </citation>
    <scope>NUCLEOTIDE SEQUENCE [LARGE SCALE GENOMIC DNA]</scope>
</reference>
<dbReference type="PANTHER" id="PTHR22878">
    <property type="entry name" value="DYNEIN HEAVY CHAIN 6, AXONEMAL-LIKE-RELATED"/>
    <property type="match status" value="1"/>
</dbReference>
<dbReference type="Pfam" id="PF03028">
    <property type="entry name" value="Dynein_heavy"/>
    <property type="match status" value="1"/>
</dbReference>
<keyword evidence="3" id="KW-0472">Membrane</keyword>
<dbReference type="InterPro" id="IPR041228">
    <property type="entry name" value="Dynein_C"/>
</dbReference>
<organism evidence="5 6">
    <name type="scientific">Durusdinium trenchii</name>
    <dbReference type="NCBI Taxonomy" id="1381693"/>
    <lineage>
        <taxon>Eukaryota</taxon>
        <taxon>Sar</taxon>
        <taxon>Alveolata</taxon>
        <taxon>Dinophyceae</taxon>
        <taxon>Suessiales</taxon>
        <taxon>Symbiodiniaceae</taxon>
        <taxon>Durusdinium</taxon>
    </lineage>
</organism>
<dbReference type="InterPro" id="IPR043160">
    <property type="entry name" value="Dynein_C_barrel"/>
</dbReference>
<dbReference type="Pfam" id="PF12781">
    <property type="entry name" value="AAA_9"/>
    <property type="match status" value="1"/>
</dbReference>
<feature type="transmembrane region" description="Helical" evidence="3">
    <location>
        <begin position="285"/>
        <end position="306"/>
    </location>
</feature>
<dbReference type="EMBL" id="CAXAMM010002036">
    <property type="protein sequence ID" value="CAK8994480.1"/>
    <property type="molecule type" value="Genomic_DNA"/>
</dbReference>